<evidence type="ECO:0000313" key="1">
    <source>
        <dbReference type="EMBL" id="CAD8116490.1"/>
    </source>
</evidence>
<sequence length="45" mass="5701">MIEYFYIYRTHVDYTNYLQQIFGKNAKMNDKKQTRMRMMIIKSRM</sequence>
<dbReference type="AlphaFoldDB" id="A0A8S1QPY7"/>
<gene>
    <name evidence="1" type="ORF">PSON_ATCC_30995.1.T1110056</name>
</gene>
<keyword evidence="2" id="KW-1185">Reference proteome</keyword>
<reference evidence="1" key="1">
    <citation type="submission" date="2021-01" db="EMBL/GenBank/DDBJ databases">
        <authorList>
            <consortium name="Genoscope - CEA"/>
            <person name="William W."/>
        </authorList>
    </citation>
    <scope>NUCLEOTIDE SEQUENCE</scope>
</reference>
<accession>A0A8S1QPY7</accession>
<evidence type="ECO:0000313" key="2">
    <source>
        <dbReference type="Proteomes" id="UP000692954"/>
    </source>
</evidence>
<dbReference type="EMBL" id="CAJJDN010000111">
    <property type="protein sequence ID" value="CAD8116490.1"/>
    <property type="molecule type" value="Genomic_DNA"/>
</dbReference>
<protein>
    <submittedName>
        <fullName evidence="1">Uncharacterized protein</fullName>
    </submittedName>
</protein>
<name>A0A8S1QPY7_9CILI</name>
<organism evidence="1 2">
    <name type="scientific">Paramecium sonneborni</name>
    <dbReference type="NCBI Taxonomy" id="65129"/>
    <lineage>
        <taxon>Eukaryota</taxon>
        <taxon>Sar</taxon>
        <taxon>Alveolata</taxon>
        <taxon>Ciliophora</taxon>
        <taxon>Intramacronucleata</taxon>
        <taxon>Oligohymenophorea</taxon>
        <taxon>Peniculida</taxon>
        <taxon>Parameciidae</taxon>
        <taxon>Paramecium</taxon>
    </lineage>
</organism>
<dbReference type="Proteomes" id="UP000692954">
    <property type="component" value="Unassembled WGS sequence"/>
</dbReference>
<proteinExistence type="predicted"/>
<comment type="caution">
    <text evidence="1">The sequence shown here is derived from an EMBL/GenBank/DDBJ whole genome shotgun (WGS) entry which is preliminary data.</text>
</comment>